<evidence type="ECO:0000313" key="1">
    <source>
        <dbReference type="EMBL" id="OHA58935.1"/>
    </source>
</evidence>
<comment type="caution">
    <text evidence="1">The sequence shown here is derived from an EMBL/GenBank/DDBJ whole genome shotgun (WGS) entry which is preliminary data.</text>
</comment>
<reference evidence="1 2" key="1">
    <citation type="journal article" date="2016" name="Nat. Commun.">
        <title>Thousands of microbial genomes shed light on interconnected biogeochemical processes in an aquifer system.</title>
        <authorList>
            <person name="Anantharaman K."/>
            <person name="Brown C.T."/>
            <person name="Hug L.A."/>
            <person name="Sharon I."/>
            <person name="Castelle C.J."/>
            <person name="Probst A.J."/>
            <person name="Thomas B.C."/>
            <person name="Singh A."/>
            <person name="Wilkins M.J."/>
            <person name="Karaoz U."/>
            <person name="Brodie E.L."/>
            <person name="Williams K.H."/>
            <person name="Hubbard S.S."/>
            <person name="Banfield J.F."/>
        </authorList>
    </citation>
    <scope>NUCLEOTIDE SEQUENCE [LARGE SCALE GENOMIC DNA]</scope>
</reference>
<proteinExistence type="predicted"/>
<dbReference type="AlphaFoldDB" id="A0A1G2QEA7"/>
<name>A0A1G2QEA7_9BACT</name>
<dbReference type="Proteomes" id="UP000177043">
    <property type="component" value="Unassembled WGS sequence"/>
</dbReference>
<sequence length="132" mass="14971">MITCEQFLALKEGDKIADAGGWQTWRVESVEDITTRGRRVVLKAMAVGKENQPGLAFYWYRSKAYRYGFIVNERGEKDMGLNWTDSFVQPETVEQIVEELLRKEEISSTNATRLLAAHDRATAQASDRALGL</sequence>
<dbReference type="STRING" id="1802438.A2571_00995"/>
<gene>
    <name evidence="1" type="ORF">A2571_00995</name>
</gene>
<dbReference type="EMBL" id="MHTJ01000002">
    <property type="protein sequence ID" value="OHA58935.1"/>
    <property type="molecule type" value="Genomic_DNA"/>
</dbReference>
<accession>A0A1G2QEA7</accession>
<organism evidence="1 2">
    <name type="scientific">Candidatus Vogelbacteria bacterium RIFOXYD1_FULL_44_32</name>
    <dbReference type="NCBI Taxonomy" id="1802438"/>
    <lineage>
        <taxon>Bacteria</taxon>
        <taxon>Candidatus Vogeliibacteriota</taxon>
    </lineage>
</organism>
<protein>
    <submittedName>
        <fullName evidence="1">Uncharacterized protein</fullName>
    </submittedName>
</protein>
<evidence type="ECO:0000313" key="2">
    <source>
        <dbReference type="Proteomes" id="UP000177043"/>
    </source>
</evidence>